<accession>A0A244CRH5</accession>
<dbReference type="AlphaFoldDB" id="A0A244CRH5"/>
<keyword evidence="4" id="KW-1185">Reference proteome</keyword>
<dbReference type="Pfam" id="PF20789">
    <property type="entry name" value="4HBT_3C"/>
    <property type="match status" value="1"/>
</dbReference>
<dbReference type="Gene3D" id="2.40.160.210">
    <property type="entry name" value="Acyl-CoA thioesterase, double hotdog domain"/>
    <property type="match status" value="1"/>
</dbReference>
<comment type="caution">
    <text evidence="3">The sequence shown here is derived from an EMBL/GenBank/DDBJ whole genome shotgun (WGS) entry which is preliminary data.</text>
</comment>
<dbReference type="EMBL" id="MWPV01000002">
    <property type="protein sequence ID" value="OUL58230.1"/>
    <property type="molecule type" value="Genomic_DNA"/>
</dbReference>
<dbReference type="InterPro" id="IPR042171">
    <property type="entry name" value="Acyl-CoA_hotdog"/>
</dbReference>
<gene>
    <name evidence="3" type="ORF">B1199_07710</name>
</gene>
<dbReference type="Proteomes" id="UP000194841">
    <property type="component" value="Unassembled WGS sequence"/>
</dbReference>
<evidence type="ECO:0000313" key="4">
    <source>
        <dbReference type="Proteomes" id="UP000194841"/>
    </source>
</evidence>
<evidence type="ECO:0000313" key="3">
    <source>
        <dbReference type="EMBL" id="OUL58230.1"/>
    </source>
</evidence>
<evidence type="ECO:0000259" key="1">
    <source>
        <dbReference type="Pfam" id="PF13622"/>
    </source>
</evidence>
<dbReference type="InterPro" id="IPR052389">
    <property type="entry name" value="Sec_Metab_Biosynth-Assoc"/>
</dbReference>
<feature type="domain" description="Acyl-CoA thioesterase-like C-terminal" evidence="2">
    <location>
        <begin position="133"/>
        <end position="260"/>
    </location>
</feature>
<dbReference type="PANTHER" id="PTHR38110">
    <property type="entry name" value="CHROMOSOME 23, WHOLE GENOME SHOTGUN SEQUENCE"/>
    <property type="match status" value="1"/>
</dbReference>
<evidence type="ECO:0000259" key="2">
    <source>
        <dbReference type="Pfam" id="PF20789"/>
    </source>
</evidence>
<dbReference type="RefSeq" id="WP_086743538.1">
    <property type="nucleotide sequence ID" value="NZ_MWPV01000002.1"/>
</dbReference>
<reference evidence="3 4" key="1">
    <citation type="submission" date="2017-02" db="EMBL/GenBank/DDBJ databases">
        <title>Pseudoalteromonas ulvae TC14 Genome.</title>
        <authorList>
            <person name="Molmeret M."/>
        </authorList>
    </citation>
    <scope>NUCLEOTIDE SEQUENCE [LARGE SCALE GENOMIC DNA]</scope>
    <source>
        <strain evidence="3">TC14</strain>
    </source>
</reference>
<dbReference type="Pfam" id="PF13622">
    <property type="entry name" value="4HBT_3"/>
    <property type="match status" value="1"/>
</dbReference>
<dbReference type="OrthoDB" id="7059210at2"/>
<dbReference type="CDD" id="cd03445">
    <property type="entry name" value="Thioesterase_II_repeat2"/>
    <property type="match status" value="1"/>
</dbReference>
<organism evidence="3 4">
    <name type="scientific">Pseudoalteromonas ulvae</name>
    <dbReference type="NCBI Taxonomy" id="107327"/>
    <lineage>
        <taxon>Bacteria</taxon>
        <taxon>Pseudomonadati</taxon>
        <taxon>Pseudomonadota</taxon>
        <taxon>Gammaproteobacteria</taxon>
        <taxon>Alteromonadales</taxon>
        <taxon>Pseudoalteromonadaceae</taxon>
        <taxon>Pseudoalteromonas</taxon>
    </lineage>
</organism>
<proteinExistence type="predicted"/>
<dbReference type="SUPFAM" id="SSF54637">
    <property type="entry name" value="Thioesterase/thiol ester dehydrase-isomerase"/>
    <property type="match status" value="2"/>
</dbReference>
<dbReference type="InterPro" id="IPR049450">
    <property type="entry name" value="ACOT8-like_C"/>
</dbReference>
<dbReference type="InterPro" id="IPR049449">
    <property type="entry name" value="TesB_ACOT8-like_N"/>
</dbReference>
<feature type="domain" description="Acyl-CoA thioesterase-like N-terminal HotDog" evidence="1">
    <location>
        <begin position="21"/>
        <end position="104"/>
    </location>
</feature>
<name>A0A244CRH5_PSEDV</name>
<sequence length="263" mass="29080">MNFDQLLAQTATDSATPLTFPTSWCQGRTAFGGISAAMLLAAAQRKVSHEFRLLSMSTNFIGPLLADTDFHIEIEVLRQGKSSCQILARAIQQSQTCVMAQICFAKHRPSDLSVENNQQCDLRPVDPSFVIPYHSGVSPEFFQHIDLSPQQGAMPFTGADTSHLGGWMKFKIPPTQFSVAHVLALTDAWPPTMLQMFKQAAPASSMSWYIEFLSEPQLERTQWLGFEAITHHSSDGYAIEDAKIWSEAGQLVALSRQTVAIFA</sequence>
<dbReference type="InterPro" id="IPR029069">
    <property type="entry name" value="HotDog_dom_sf"/>
</dbReference>
<dbReference type="PANTHER" id="PTHR38110:SF1">
    <property type="entry name" value="THIOESTERASE DOMAIN-CONTAINING PROTEIN"/>
    <property type="match status" value="1"/>
</dbReference>
<protein>
    <submittedName>
        <fullName evidence="3">Acyl-CoA thioesterase</fullName>
    </submittedName>
</protein>